<dbReference type="InterPro" id="IPR036890">
    <property type="entry name" value="HATPase_C_sf"/>
</dbReference>
<reference evidence="9 10" key="1">
    <citation type="submission" date="2017-06" db="EMBL/GenBank/DDBJ databases">
        <title>Genome sequencing of cyanobaciteial culture collection at National Institute for Environmental Studies (NIES).</title>
        <authorList>
            <person name="Hirose Y."/>
            <person name="Shimura Y."/>
            <person name="Fujisawa T."/>
            <person name="Nakamura Y."/>
            <person name="Kawachi M."/>
        </authorList>
    </citation>
    <scope>NUCLEOTIDE SEQUENCE [LARGE SCALE GENOMIC DNA]</scope>
    <source>
        <strain evidence="9 10">NIES-2135</strain>
    </source>
</reference>
<organism evidence="9 10">
    <name type="scientific">Leptolyngbya boryana NIES-2135</name>
    <dbReference type="NCBI Taxonomy" id="1973484"/>
    <lineage>
        <taxon>Bacteria</taxon>
        <taxon>Bacillati</taxon>
        <taxon>Cyanobacteriota</taxon>
        <taxon>Cyanophyceae</taxon>
        <taxon>Leptolyngbyales</taxon>
        <taxon>Leptolyngbyaceae</taxon>
        <taxon>Leptolyngbya group</taxon>
        <taxon>Leptolyngbya</taxon>
    </lineage>
</organism>
<evidence type="ECO:0000256" key="3">
    <source>
        <dbReference type="ARBA" id="ARBA00022553"/>
    </source>
</evidence>
<dbReference type="InterPro" id="IPR003661">
    <property type="entry name" value="HisK_dim/P_dom"/>
</dbReference>
<keyword evidence="7" id="KW-0812">Transmembrane</keyword>
<evidence type="ECO:0000256" key="2">
    <source>
        <dbReference type="ARBA" id="ARBA00012438"/>
    </source>
</evidence>
<gene>
    <name evidence="9" type="ORF">NIES2135_22130</name>
</gene>
<dbReference type="InterPro" id="IPR007891">
    <property type="entry name" value="CHASE3"/>
</dbReference>
<evidence type="ECO:0000313" key="9">
    <source>
        <dbReference type="EMBL" id="BAY55390.1"/>
    </source>
</evidence>
<dbReference type="Pfam" id="PF05227">
    <property type="entry name" value="CHASE3"/>
    <property type="match status" value="1"/>
</dbReference>
<feature type="transmembrane region" description="Helical" evidence="7">
    <location>
        <begin position="187"/>
        <end position="208"/>
    </location>
</feature>
<dbReference type="SMART" id="SM00388">
    <property type="entry name" value="HisKA"/>
    <property type="match status" value="1"/>
</dbReference>
<evidence type="ECO:0000259" key="8">
    <source>
        <dbReference type="PROSITE" id="PS50109"/>
    </source>
</evidence>
<dbReference type="AlphaFoldDB" id="A0A1Z4JF79"/>
<dbReference type="CDD" id="cd00075">
    <property type="entry name" value="HATPase"/>
    <property type="match status" value="1"/>
</dbReference>
<dbReference type="InterPro" id="IPR005467">
    <property type="entry name" value="His_kinase_dom"/>
</dbReference>
<protein>
    <recommendedName>
        <fullName evidence="2">histidine kinase</fullName>
        <ecNumber evidence="2">2.7.13.3</ecNumber>
    </recommendedName>
</protein>
<feature type="domain" description="Histidine kinase" evidence="8">
    <location>
        <begin position="240"/>
        <end position="454"/>
    </location>
</feature>
<keyword evidence="7" id="KW-0472">Membrane</keyword>
<keyword evidence="10" id="KW-1185">Reference proteome</keyword>
<dbReference type="EMBL" id="AP018203">
    <property type="protein sequence ID" value="BAY55390.1"/>
    <property type="molecule type" value="Genomic_DNA"/>
</dbReference>
<keyword evidence="6" id="KW-0902">Two-component regulatory system</keyword>
<dbReference type="PANTHER" id="PTHR43711">
    <property type="entry name" value="TWO-COMPONENT HISTIDINE KINASE"/>
    <property type="match status" value="1"/>
</dbReference>
<keyword evidence="7" id="KW-1133">Transmembrane helix</keyword>
<dbReference type="InterPro" id="IPR004358">
    <property type="entry name" value="Sig_transdc_His_kin-like_C"/>
</dbReference>
<evidence type="ECO:0000256" key="5">
    <source>
        <dbReference type="ARBA" id="ARBA00022777"/>
    </source>
</evidence>
<keyword evidence="3" id="KW-0597">Phosphoprotein</keyword>
<dbReference type="Pfam" id="PF02518">
    <property type="entry name" value="HATPase_c"/>
    <property type="match status" value="1"/>
</dbReference>
<dbReference type="Gene3D" id="3.30.565.10">
    <property type="entry name" value="Histidine kinase-like ATPase, C-terminal domain"/>
    <property type="match status" value="1"/>
</dbReference>
<dbReference type="Gene3D" id="1.10.287.130">
    <property type="match status" value="1"/>
</dbReference>
<dbReference type="GO" id="GO:0000155">
    <property type="term" value="F:phosphorelay sensor kinase activity"/>
    <property type="evidence" value="ECO:0007669"/>
    <property type="project" value="InterPro"/>
</dbReference>
<evidence type="ECO:0000256" key="1">
    <source>
        <dbReference type="ARBA" id="ARBA00000085"/>
    </source>
</evidence>
<evidence type="ECO:0000313" key="10">
    <source>
        <dbReference type="Proteomes" id="UP000217895"/>
    </source>
</evidence>
<evidence type="ECO:0000256" key="6">
    <source>
        <dbReference type="ARBA" id="ARBA00023012"/>
    </source>
</evidence>
<dbReference type="CDD" id="cd19410">
    <property type="entry name" value="HK9-like_sensor"/>
    <property type="match status" value="1"/>
</dbReference>
<dbReference type="SUPFAM" id="SSF47384">
    <property type="entry name" value="Homodimeric domain of signal transducing histidine kinase"/>
    <property type="match status" value="1"/>
</dbReference>
<dbReference type="PRINTS" id="PR00344">
    <property type="entry name" value="BCTRLSENSOR"/>
</dbReference>
<dbReference type="InterPro" id="IPR036097">
    <property type="entry name" value="HisK_dim/P_sf"/>
</dbReference>
<dbReference type="Pfam" id="PF00512">
    <property type="entry name" value="HisKA"/>
    <property type="match status" value="1"/>
</dbReference>
<keyword evidence="4" id="KW-0808">Transferase</keyword>
<dbReference type="EC" id="2.7.13.3" evidence="2"/>
<feature type="transmembrane region" description="Helical" evidence="7">
    <location>
        <begin position="12"/>
        <end position="31"/>
    </location>
</feature>
<evidence type="ECO:0000256" key="7">
    <source>
        <dbReference type="SAM" id="Phobius"/>
    </source>
</evidence>
<comment type="catalytic activity">
    <reaction evidence="1">
        <text>ATP + protein L-histidine = ADP + protein N-phospho-L-histidine.</text>
        <dbReference type="EC" id="2.7.13.3"/>
    </reaction>
</comment>
<dbReference type="PROSITE" id="PS50109">
    <property type="entry name" value="HIS_KIN"/>
    <property type="match status" value="1"/>
</dbReference>
<dbReference type="SUPFAM" id="SSF55874">
    <property type="entry name" value="ATPase domain of HSP90 chaperone/DNA topoisomerase II/histidine kinase"/>
    <property type="match status" value="1"/>
</dbReference>
<evidence type="ECO:0000256" key="4">
    <source>
        <dbReference type="ARBA" id="ARBA00022679"/>
    </source>
</evidence>
<keyword evidence="5 9" id="KW-0418">Kinase</keyword>
<dbReference type="InterPro" id="IPR003594">
    <property type="entry name" value="HATPase_dom"/>
</dbReference>
<proteinExistence type="predicted"/>
<dbReference type="SMART" id="SM00387">
    <property type="entry name" value="HATPase_c"/>
    <property type="match status" value="1"/>
</dbReference>
<name>A0A1Z4JF79_LEPBY</name>
<dbReference type="Proteomes" id="UP000217895">
    <property type="component" value="Chromosome"/>
</dbReference>
<sequence length="470" mass="53443">MTFLNSSERNWLVAGFGLLLVILCISSLISYQNVNQLVESSHKSQQTYEVIKNLDEVFAEITSAESARRGYIYLGNRSEFNRYKSAIDRIPVKLSQLHQQFLLEPKEFSSYQELQKIVLQRVELLNESIALYDINQTALMQQSILTSRSIALRERIHTVISQLSQQKQTELKQSIEQSKQSIQTRKVIEVWMMIAGFMAIFICFAALYSQVTQRHQAEYLKQKLMQQKEISDLKTHFFSMVSHEFRTPLSVVLGSVQLLIKGNSDWSEARRLKNLDRIQSAAKSMQQLFIDVLTLTRADAGKLECNPETIDLEAFCLNLVEDFEISTNHVIHFQTQGKYTHANLDERLLYSILSNLLANAIKYSEPGSSVLLLLNGTSDRIRFQVKDQGIGIPLEDQPRICEPFYRGQNLNYAAGTGLGLAVVKKCVELQQGVMTIESEKGQGTTVTIELARHLLTKDNCSISIHQNAIL</sequence>
<dbReference type="CDD" id="cd00082">
    <property type="entry name" value="HisKA"/>
    <property type="match status" value="1"/>
</dbReference>
<dbReference type="FunFam" id="3.30.565.10:FF:000006">
    <property type="entry name" value="Sensor histidine kinase WalK"/>
    <property type="match status" value="1"/>
</dbReference>
<accession>A0A1Z4JF79</accession>
<dbReference type="PANTHER" id="PTHR43711:SF26">
    <property type="entry name" value="SENSOR HISTIDINE KINASE RCSC"/>
    <property type="match status" value="1"/>
</dbReference>
<dbReference type="InterPro" id="IPR050736">
    <property type="entry name" value="Sensor_HK_Regulatory"/>
</dbReference>